<feature type="signal peptide" evidence="4">
    <location>
        <begin position="1"/>
        <end position="20"/>
    </location>
</feature>
<dbReference type="PANTHER" id="PTHR11532:SF84">
    <property type="entry name" value="CARBOXYPEPTIDASE M"/>
    <property type="match status" value="1"/>
</dbReference>
<dbReference type="InterPro" id="IPR000834">
    <property type="entry name" value="Peptidase_M14"/>
</dbReference>
<dbReference type="Gene3D" id="2.60.40.1120">
    <property type="entry name" value="Carboxypeptidase-like, regulatory domain"/>
    <property type="match status" value="1"/>
</dbReference>
<dbReference type="GO" id="GO:0008270">
    <property type="term" value="F:zinc ion binding"/>
    <property type="evidence" value="ECO:0007669"/>
    <property type="project" value="InterPro"/>
</dbReference>
<dbReference type="InterPro" id="IPR050753">
    <property type="entry name" value="Peptidase_M14_domain"/>
</dbReference>
<keyword evidence="2" id="KW-0325">Glycoprotein</keyword>
<evidence type="ECO:0000313" key="6">
    <source>
        <dbReference type="EMBL" id="CAH1115215.1"/>
    </source>
</evidence>
<evidence type="ECO:0000256" key="2">
    <source>
        <dbReference type="ARBA" id="ARBA00023180"/>
    </source>
</evidence>
<evidence type="ECO:0000256" key="1">
    <source>
        <dbReference type="ARBA" id="ARBA00005988"/>
    </source>
</evidence>
<gene>
    <name evidence="6" type="ORF">PSYICH_LOCUS14997</name>
</gene>
<feature type="domain" description="Peptidase M14" evidence="5">
    <location>
        <begin position="26"/>
        <end position="326"/>
    </location>
</feature>
<evidence type="ECO:0000313" key="7">
    <source>
        <dbReference type="Proteomes" id="UP001153636"/>
    </source>
</evidence>
<evidence type="ECO:0000256" key="4">
    <source>
        <dbReference type="SAM" id="SignalP"/>
    </source>
</evidence>
<dbReference type="EMBL" id="OV651821">
    <property type="protein sequence ID" value="CAH1115215.1"/>
    <property type="molecule type" value="Genomic_DNA"/>
</dbReference>
<dbReference type="OrthoDB" id="10249045at2759"/>
<sequence>MFLLRLRFLVIISFLVFVSSHELEFRYHSNEELASVLKNFSLAGDPKLRKNLYDIGYSSGRPKSRIKPSPLWVLELTAAPEGKIGIPNVKLVGNIHGSESGGREILLHFIQYLIDEYGKNDNITWLLDNTRIHILPSLNPDGFAVAKENICHGCALCLGLGVTDEDIAMTGNFPDFFHPNEVLKHAKETLAVMKWMEDVKFILSGSFFGSFIVAIYPYCNKNETFIENPTPDDDVFQYLALTYSNNHANMHKGLSCPGSQMQFDNGVINGASWHNHDADMTDYNYIFRGCMEVRFEISCCKYPESGELENLWNDNRNALIQYCMQANRGVTGQILDVSTNTPVEASMRIVGRDMPFRNFPKTGEFWRILLPGKYVLEVEADGYYTQKHNFTVEDYGEKFPKLTNLTIFLLNATVSTTTTTERTKSTPISSTISKITTKLNTQNRTIQEKPTRKITMATQENTMISEQIRPVRQNNNNDACYHRQTNFLFLVLILILKCLW</sequence>
<dbReference type="PANTHER" id="PTHR11532">
    <property type="entry name" value="PROTEASE M14 CARBOXYPEPTIDASE"/>
    <property type="match status" value="1"/>
</dbReference>
<dbReference type="SUPFAM" id="SSF49464">
    <property type="entry name" value="Carboxypeptidase regulatory domain-like"/>
    <property type="match status" value="1"/>
</dbReference>
<evidence type="ECO:0000259" key="5">
    <source>
        <dbReference type="PROSITE" id="PS52035"/>
    </source>
</evidence>
<feature type="active site" description="Proton donor/acceptor" evidence="3">
    <location>
        <position position="296"/>
    </location>
</feature>
<dbReference type="Proteomes" id="UP001153636">
    <property type="component" value="Chromosome 9"/>
</dbReference>
<dbReference type="SUPFAM" id="SSF53187">
    <property type="entry name" value="Zn-dependent exopeptidases"/>
    <property type="match status" value="1"/>
</dbReference>
<dbReference type="PROSITE" id="PS52035">
    <property type="entry name" value="PEPTIDASE_M14"/>
    <property type="match status" value="1"/>
</dbReference>
<dbReference type="SMART" id="SM00631">
    <property type="entry name" value="Zn_pept"/>
    <property type="match status" value="1"/>
</dbReference>
<keyword evidence="4" id="KW-0732">Signal</keyword>
<evidence type="ECO:0000256" key="3">
    <source>
        <dbReference type="PROSITE-ProRule" id="PRU01379"/>
    </source>
</evidence>
<feature type="chain" id="PRO_5040352625" description="Peptidase M14 domain-containing protein" evidence="4">
    <location>
        <begin position="21"/>
        <end position="500"/>
    </location>
</feature>
<dbReference type="GO" id="GO:0004181">
    <property type="term" value="F:metallocarboxypeptidase activity"/>
    <property type="evidence" value="ECO:0007669"/>
    <property type="project" value="InterPro"/>
</dbReference>
<name>A0A9P0D7A7_9CUCU</name>
<dbReference type="GO" id="GO:0005615">
    <property type="term" value="C:extracellular space"/>
    <property type="evidence" value="ECO:0007669"/>
    <property type="project" value="TreeGrafter"/>
</dbReference>
<dbReference type="Gene3D" id="3.40.630.10">
    <property type="entry name" value="Zn peptidases"/>
    <property type="match status" value="1"/>
</dbReference>
<protein>
    <recommendedName>
        <fullName evidence="5">Peptidase M14 domain-containing protein</fullName>
    </recommendedName>
</protein>
<keyword evidence="7" id="KW-1185">Reference proteome</keyword>
<accession>A0A9P0D7A7</accession>
<dbReference type="AlphaFoldDB" id="A0A9P0D7A7"/>
<dbReference type="GO" id="GO:0016485">
    <property type="term" value="P:protein processing"/>
    <property type="evidence" value="ECO:0007669"/>
    <property type="project" value="TreeGrafter"/>
</dbReference>
<dbReference type="Pfam" id="PF00246">
    <property type="entry name" value="Peptidase_M14"/>
    <property type="match status" value="1"/>
</dbReference>
<organism evidence="6 7">
    <name type="scientific">Psylliodes chrysocephalus</name>
    <dbReference type="NCBI Taxonomy" id="3402493"/>
    <lineage>
        <taxon>Eukaryota</taxon>
        <taxon>Metazoa</taxon>
        <taxon>Ecdysozoa</taxon>
        <taxon>Arthropoda</taxon>
        <taxon>Hexapoda</taxon>
        <taxon>Insecta</taxon>
        <taxon>Pterygota</taxon>
        <taxon>Neoptera</taxon>
        <taxon>Endopterygota</taxon>
        <taxon>Coleoptera</taxon>
        <taxon>Polyphaga</taxon>
        <taxon>Cucujiformia</taxon>
        <taxon>Chrysomeloidea</taxon>
        <taxon>Chrysomelidae</taxon>
        <taxon>Galerucinae</taxon>
        <taxon>Alticini</taxon>
        <taxon>Psylliodes</taxon>
    </lineage>
</organism>
<dbReference type="GO" id="GO:0006518">
    <property type="term" value="P:peptide metabolic process"/>
    <property type="evidence" value="ECO:0007669"/>
    <property type="project" value="TreeGrafter"/>
</dbReference>
<proteinExistence type="inferred from homology"/>
<dbReference type="InterPro" id="IPR008969">
    <property type="entry name" value="CarboxyPept-like_regulatory"/>
</dbReference>
<reference evidence="6" key="1">
    <citation type="submission" date="2022-01" db="EMBL/GenBank/DDBJ databases">
        <authorList>
            <person name="King R."/>
        </authorList>
    </citation>
    <scope>NUCLEOTIDE SEQUENCE</scope>
</reference>
<comment type="similarity">
    <text evidence="1 3">Belongs to the peptidase M14 family.</text>
</comment>